<accession>A0A552EZB2</accession>
<comment type="caution">
    <text evidence="1">The sequence shown here is derived from an EMBL/GenBank/DDBJ whole genome shotgun (WGS) entry which is preliminary data.</text>
</comment>
<proteinExistence type="predicted"/>
<gene>
    <name evidence="1" type="ORF">EWV78_02595</name>
</gene>
<dbReference type="AlphaFoldDB" id="A0A552EZB2"/>
<dbReference type="Proteomes" id="UP000315113">
    <property type="component" value="Unassembled WGS sequence"/>
</dbReference>
<name>A0A552EZB2_MICAE</name>
<sequence>MTPGIVTLFGYRLRFGRQMLAFIFNQQLYIIFLNNYPPDEINFLSGLIAKIYCRHYLIDYRFSSINAEDDNYGKTL</sequence>
<dbReference type="EMBL" id="SFBH01000018">
    <property type="protein sequence ID" value="TRU39805.1"/>
    <property type="molecule type" value="Genomic_DNA"/>
</dbReference>
<organism evidence="1 2">
    <name type="scientific">Microcystis aeruginosa Ma_MB_F_20061100_S20D</name>
    <dbReference type="NCBI Taxonomy" id="2486253"/>
    <lineage>
        <taxon>Bacteria</taxon>
        <taxon>Bacillati</taxon>
        <taxon>Cyanobacteriota</taxon>
        <taxon>Cyanophyceae</taxon>
        <taxon>Oscillatoriophycideae</taxon>
        <taxon>Chroococcales</taxon>
        <taxon>Microcystaceae</taxon>
        <taxon>Microcystis</taxon>
    </lineage>
</organism>
<evidence type="ECO:0000313" key="1">
    <source>
        <dbReference type="EMBL" id="TRU39805.1"/>
    </source>
</evidence>
<protein>
    <submittedName>
        <fullName evidence="1">Uncharacterized protein</fullName>
    </submittedName>
</protein>
<reference evidence="1 2" key="1">
    <citation type="submission" date="2019-01" db="EMBL/GenBank/DDBJ databases">
        <title>Coherence of Microcystis species and biogeography revealed through population genomics.</title>
        <authorList>
            <person name="Perez-Carrascal O.M."/>
            <person name="Terrat Y."/>
            <person name="Giani A."/>
            <person name="Fortin N."/>
            <person name="Tromas N."/>
            <person name="Shapiro B.J."/>
        </authorList>
    </citation>
    <scope>NUCLEOTIDE SEQUENCE [LARGE SCALE GENOMIC DNA]</scope>
    <source>
        <strain evidence="1">Ma_MB_F_20061100_S20D</strain>
    </source>
</reference>
<evidence type="ECO:0000313" key="2">
    <source>
        <dbReference type="Proteomes" id="UP000315113"/>
    </source>
</evidence>